<feature type="domain" description="ABC transmembrane type-1" evidence="9">
    <location>
        <begin position="18"/>
        <end position="300"/>
    </location>
</feature>
<dbReference type="Gene3D" id="1.20.1560.10">
    <property type="entry name" value="ABC transporter type 1, transmembrane domain"/>
    <property type="match status" value="1"/>
</dbReference>
<gene>
    <name evidence="10" type="ORF">GCM10023195_66230</name>
</gene>
<evidence type="ECO:0000313" key="11">
    <source>
        <dbReference type="Proteomes" id="UP001500212"/>
    </source>
</evidence>
<dbReference type="InterPro" id="IPR003439">
    <property type="entry name" value="ABC_transporter-like_ATP-bd"/>
</dbReference>
<dbReference type="CDD" id="cd18548">
    <property type="entry name" value="ABC_6TM_Tm287_like"/>
    <property type="match status" value="1"/>
</dbReference>
<keyword evidence="4 10" id="KW-0067">ATP-binding</keyword>
<reference evidence="11" key="1">
    <citation type="journal article" date="2019" name="Int. J. Syst. Evol. Microbiol.">
        <title>The Global Catalogue of Microorganisms (GCM) 10K type strain sequencing project: providing services to taxonomists for standard genome sequencing and annotation.</title>
        <authorList>
            <consortium name="The Broad Institute Genomics Platform"/>
            <consortium name="The Broad Institute Genome Sequencing Center for Infectious Disease"/>
            <person name="Wu L."/>
            <person name="Ma J."/>
        </authorList>
    </citation>
    <scope>NUCLEOTIDE SEQUENCE [LARGE SCALE GENOMIC DNA]</scope>
    <source>
        <strain evidence="11">JCM 17938</strain>
    </source>
</reference>
<comment type="caution">
    <text evidence="10">The sequence shown here is derived from an EMBL/GenBank/DDBJ whole genome shotgun (WGS) entry which is preliminary data.</text>
</comment>
<dbReference type="PROSITE" id="PS50893">
    <property type="entry name" value="ABC_TRANSPORTER_2"/>
    <property type="match status" value="1"/>
</dbReference>
<dbReference type="InterPro" id="IPR017871">
    <property type="entry name" value="ABC_transporter-like_CS"/>
</dbReference>
<dbReference type="Pfam" id="PF00005">
    <property type="entry name" value="ABC_tran"/>
    <property type="match status" value="1"/>
</dbReference>
<evidence type="ECO:0000256" key="6">
    <source>
        <dbReference type="ARBA" id="ARBA00023136"/>
    </source>
</evidence>
<protein>
    <submittedName>
        <fullName evidence="10">ABC transporter ATP-binding protein</fullName>
    </submittedName>
</protein>
<evidence type="ECO:0000256" key="2">
    <source>
        <dbReference type="ARBA" id="ARBA00022692"/>
    </source>
</evidence>
<evidence type="ECO:0000256" key="3">
    <source>
        <dbReference type="ARBA" id="ARBA00022741"/>
    </source>
</evidence>
<dbReference type="PROSITE" id="PS00211">
    <property type="entry name" value="ABC_TRANSPORTER_1"/>
    <property type="match status" value="1"/>
</dbReference>
<evidence type="ECO:0000256" key="1">
    <source>
        <dbReference type="ARBA" id="ARBA00004651"/>
    </source>
</evidence>
<evidence type="ECO:0000256" key="4">
    <source>
        <dbReference type="ARBA" id="ARBA00022840"/>
    </source>
</evidence>
<dbReference type="PROSITE" id="PS50929">
    <property type="entry name" value="ABC_TM1F"/>
    <property type="match status" value="1"/>
</dbReference>
<organism evidence="10 11">
    <name type="scientific">Actinoallomurus liliacearum</name>
    <dbReference type="NCBI Taxonomy" id="1080073"/>
    <lineage>
        <taxon>Bacteria</taxon>
        <taxon>Bacillati</taxon>
        <taxon>Actinomycetota</taxon>
        <taxon>Actinomycetes</taxon>
        <taxon>Streptosporangiales</taxon>
        <taxon>Thermomonosporaceae</taxon>
        <taxon>Actinoallomurus</taxon>
    </lineage>
</organism>
<proteinExistence type="predicted"/>
<name>A0ABP8TW73_9ACTN</name>
<dbReference type="SMART" id="SM00382">
    <property type="entry name" value="AAA"/>
    <property type="match status" value="1"/>
</dbReference>
<dbReference type="PANTHER" id="PTHR43394:SF1">
    <property type="entry name" value="ATP-BINDING CASSETTE SUB-FAMILY B MEMBER 10, MITOCHONDRIAL"/>
    <property type="match status" value="1"/>
</dbReference>
<feature type="transmembrane region" description="Helical" evidence="7">
    <location>
        <begin position="53"/>
        <end position="78"/>
    </location>
</feature>
<dbReference type="InterPro" id="IPR003593">
    <property type="entry name" value="AAA+_ATPase"/>
</dbReference>
<dbReference type="Proteomes" id="UP001500212">
    <property type="component" value="Unassembled WGS sequence"/>
</dbReference>
<dbReference type="SUPFAM" id="SSF90123">
    <property type="entry name" value="ABC transporter transmembrane region"/>
    <property type="match status" value="1"/>
</dbReference>
<feature type="domain" description="ABC transporter" evidence="8">
    <location>
        <begin position="334"/>
        <end position="569"/>
    </location>
</feature>
<dbReference type="EMBL" id="BAABHJ010000027">
    <property type="protein sequence ID" value="GAA4615084.1"/>
    <property type="molecule type" value="Genomic_DNA"/>
</dbReference>
<dbReference type="Gene3D" id="3.40.50.300">
    <property type="entry name" value="P-loop containing nucleotide triphosphate hydrolases"/>
    <property type="match status" value="1"/>
</dbReference>
<evidence type="ECO:0000313" key="10">
    <source>
        <dbReference type="EMBL" id="GAA4615084.1"/>
    </source>
</evidence>
<evidence type="ECO:0000259" key="9">
    <source>
        <dbReference type="PROSITE" id="PS50929"/>
    </source>
</evidence>
<dbReference type="PANTHER" id="PTHR43394">
    <property type="entry name" value="ATP-DEPENDENT PERMEASE MDL1, MITOCHONDRIAL"/>
    <property type="match status" value="1"/>
</dbReference>
<evidence type="ECO:0000256" key="5">
    <source>
        <dbReference type="ARBA" id="ARBA00022989"/>
    </source>
</evidence>
<feature type="transmembrane region" description="Helical" evidence="7">
    <location>
        <begin position="271"/>
        <end position="298"/>
    </location>
</feature>
<keyword evidence="6 7" id="KW-0472">Membrane</keyword>
<evidence type="ECO:0000256" key="7">
    <source>
        <dbReference type="SAM" id="Phobius"/>
    </source>
</evidence>
<evidence type="ECO:0000259" key="8">
    <source>
        <dbReference type="PROSITE" id="PS50893"/>
    </source>
</evidence>
<dbReference type="RefSeq" id="WP_345363409.1">
    <property type="nucleotide sequence ID" value="NZ_BAABHJ010000027.1"/>
</dbReference>
<keyword evidence="2 7" id="KW-0812">Transmembrane</keyword>
<sequence>MLIRLLRAHLRPYRWPLALVVAFQLVQTLATLYLPTLNADIIDQGVVKGDTGYIMRTGGVMLAVSVVQIVCSICAVYFGARTAMALGRDIRSAIFARVQSFSAREVGRFGTPSLITRTTNDVQQVQMLALMTFTMMIAAPIMGVGGIVLALNQNVTLSSLLVVIVPVLGTVIMLIIRRMRSLFRLMQDRIDTINRVLREQITGVRVIRAFVRDLPEQRRFATANTELLDVSLGTGRLMALMFPIVMFVMNVSSVAVLWFGGHLINSNSMQVGALTAFLTYLMQILMAVMMATFMFMMVPRAEVCAERIQEVLETDSSVVPPADAVRTLSVHGHLELRDVEFRYPGAEEPVLSGVDLTARPGEVTAIIGSTGSGKTTLLNLIPRLMDATGGAVLVDGVDVRELGPVTLSDAVAFVPQRPYLFSGTVASNLRYGKPDATDEDLWHALEIAQAKDFVEKMDGRLDAKIDQGGTNVSGGQRQRLAIARALVRRPEIYLFDDSFSALDYATDAALRAALTAETAEATVVIVAQRVSTIRHADRIIVLDEGRVVGTGTHHELMATNDTYREIVLSQLTEQEAA</sequence>
<dbReference type="InterPro" id="IPR027417">
    <property type="entry name" value="P-loop_NTPase"/>
</dbReference>
<feature type="transmembrane region" description="Helical" evidence="7">
    <location>
        <begin position="237"/>
        <end position="259"/>
    </location>
</feature>
<feature type="transmembrane region" description="Helical" evidence="7">
    <location>
        <begin position="127"/>
        <end position="151"/>
    </location>
</feature>
<dbReference type="InterPro" id="IPR011527">
    <property type="entry name" value="ABC1_TM_dom"/>
</dbReference>
<keyword evidence="3" id="KW-0547">Nucleotide-binding</keyword>
<feature type="transmembrane region" description="Helical" evidence="7">
    <location>
        <begin position="157"/>
        <end position="176"/>
    </location>
</feature>
<comment type="subcellular location">
    <subcellularLocation>
        <location evidence="1">Cell membrane</location>
        <topology evidence="1">Multi-pass membrane protein</topology>
    </subcellularLocation>
</comment>
<dbReference type="Pfam" id="PF00664">
    <property type="entry name" value="ABC_membrane"/>
    <property type="match status" value="1"/>
</dbReference>
<accession>A0ABP8TW73</accession>
<dbReference type="SUPFAM" id="SSF52540">
    <property type="entry name" value="P-loop containing nucleoside triphosphate hydrolases"/>
    <property type="match status" value="1"/>
</dbReference>
<dbReference type="InterPro" id="IPR036640">
    <property type="entry name" value="ABC1_TM_sf"/>
</dbReference>
<keyword evidence="11" id="KW-1185">Reference proteome</keyword>
<keyword evidence="5 7" id="KW-1133">Transmembrane helix</keyword>
<dbReference type="InterPro" id="IPR039421">
    <property type="entry name" value="Type_1_exporter"/>
</dbReference>
<dbReference type="GO" id="GO:0005524">
    <property type="term" value="F:ATP binding"/>
    <property type="evidence" value="ECO:0007669"/>
    <property type="project" value="UniProtKB-KW"/>
</dbReference>
<feature type="transmembrane region" description="Helical" evidence="7">
    <location>
        <begin position="12"/>
        <end position="33"/>
    </location>
</feature>